<dbReference type="Gramene" id="PNW84756">
    <property type="protein sequence ID" value="PNW84756"/>
    <property type="gene ID" value="CHLRE_03g157450v5"/>
</dbReference>
<evidence type="ECO:0000256" key="1">
    <source>
        <dbReference type="SAM" id="MobiDB-lite"/>
    </source>
</evidence>
<sequence length="131" mass="14135">MKVSFVGVHFVFGPEWNEIWVPDVGGACVMASSIDEAMADITSQLEACLEDYTDTGRDIPPASDEAKAMVKAADMLKDFQVEMPGAYPQPTAQHVVVVTCELMDGRDSANVPSSYVPSGPDKGKHQPIYAK</sequence>
<dbReference type="GeneID" id="66052751"/>
<feature type="region of interest" description="Disordered" evidence="1">
    <location>
        <begin position="109"/>
        <end position="131"/>
    </location>
</feature>
<reference evidence="2" key="2">
    <citation type="submission" date="2017-07" db="EMBL/GenBank/DDBJ databases">
        <title>WGS assembly of Chlamydomonas reinhardtii.</title>
        <authorList>
            <consortium name="Chlamydomonas Annotation Team"/>
            <consortium name="JGI Annotation Team"/>
            <person name="Merchant S.S."/>
            <person name="Prochnik S.E."/>
            <person name="Vallon O."/>
            <person name="Harris E.H."/>
            <person name="Karpowicz S.J."/>
            <person name="Witman G.B."/>
            <person name="Terry A."/>
            <person name="Salamov A."/>
            <person name="Fritz-Laylin L.K."/>
            <person name="Marechal-Drouard L."/>
            <person name="Marshall W.F."/>
            <person name="Qu L.H."/>
            <person name="Nelson D.R."/>
            <person name="Sanderfoot A.A."/>
            <person name="Spalding M.H."/>
            <person name="Kapitonov V.V."/>
            <person name="Ren Q."/>
            <person name="Ferris P."/>
            <person name="Lindquist E."/>
            <person name="Shapiro H."/>
            <person name="Lucas S.M."/>
            <person name="Grimwood J."/>
            <person name="Schmutz J."/>
            <person name="Grigoriev I.V."/>
            <person name="Rokhsar D.S."/>
        </authorList>
    </citation>
    <scope>NUCLEOTIDE SEQUENCE</scope>
    <source>
        <strain evidence="2">CC-503 cw92 mt+</strain>
    </source>
</reference>
<dbReference type="Gene3D" id="3.30.160.250">
    <property type="match status" value="1"/>
</dbReference>
<dbReference type="Gramene" id="PNW84755">
    <property type="protein sequence ID" value="PNW84755"/>
    <property type="gene ID" value="CHLRE_03g157450v5"/>
</dbReference>
<dbReference type="Proteomes" id="UP000006906">
    <property type="component" value="Chromosome 3"/>
</dbReference>
<reference evidence="2 3" key="1">
    <citation type="journal article" date="2007" name="Science">
        <title>The Chlamydomonas genome reveals the evolution of key animal and plant functions.</title>
        <authorList>
            <person name="Merchant S.S."/>
            <person name="Prochnik S.E."/>
            <person name="Vallon O."/>
            <person name="Harris E.H."/>
            <person name="Karpowicz S.J."/>
            <person name="Witman G.B."/>
            <person name="Terry A."/>
            <person name="Salamov A."/>
            <person name="Fritz-Laylin L.K."/>
            <person name="Marechal-Drouard L."/>
            <person name="Marshall W.F."/>
            <person name="Qu L.H."/>
            <person name="Nelson D.R."/>
            <person name="Sanderfoot A.A."/>
            <person name="Spalding M.H."/>
            <person name="Kapitonov V.V."/>
            <person name="Ren Q."/>
            <person name="Ferris P."/>
            <person name="Lindquist E."/>
            <person name="Shapiro H."/>
            <person name="Lucas S.M."/>
            <person name="Grimwood J."/>
            <person name="Schmutz J."/>
            <person name="Cardol P."/>
            <person name="Cerutti H."/>
            <person name="Chanfreau G."/>
            <person name="Chen C.L."/>
            <person name="Cognat V."/>
            <person name="Croft M.T."/>
            <person name="Dent R."/>
            <person name="Dutcher S."/>
            <person name="Fernandez E."/>
            <person name="Fukuzawa H."/>
            <person name="Gonzalez-Ballester D."/>
            <person name="Gonzalez-Halphen D."/>
            <person name="Hallmann A."/>
            <person name="Hanikenne M."/>
            <person name="Hippler M."/>
            <person name="Inwood W."/>
            <person name="Jabbari K."/>
            <person name="Kalanon M."/>
            <person name="Kuras R."/>
            <person name="Lefebvre P.A."/>
            <person name="Lemaire S.D."/>
            <person name="Lobanov A.V."/>
            <person name="Lohr M."/>
            <person name="Manuell A."/>
            <person name="Meier I."/>
            <person name="Mets L."/>
            <person name="Mittag M."/>
            <person name="Mittelmeier T."/>
            <person name="Moroney J.V."/>
            <person name="Moseley J."/>
            <person name="Napoli C."/>
            <person name="Nedelcu A.M."/>
            <person name="Niyogi K."/>
            <person name="Novoselov S.V."/>
            <person name="Paulsen I.T."/>
            <person name="Pazour G."/>
            <person name="Purton S."/>
            <person name="Ral J.P."/>
            <person name="Riano-Pachon D.M."/>
            <person name="Riekhof W."/>
            <person name="Rymarquis L."/>
            <person name="Schroda M."/>
            <person name="Stern D."/>
            <person name="Umen J."/>
            <person name="Willows R."/>
            <person name="Wilson N."/>
            <person name="Zimmer S.L."/>
            <person name="Allmer J."/>
            <person name="Balk J."/>
            <person name="Bisova K."/>
            <person name="Chen C.J."/>
            <person name="Elias M."/>
            <person name="Gendler K."/>
            <person name="Hauser C."/>
            <person name="Lamb M.R."/>
            <person name="Ledford H."/>
            <person name="Long J.C."/>
            <person name="Minagawa J."/>
            <person name="Page M.D."/>
            <person name="Pan J."/>
            <person name="Pootakham W."/>
            <person name="Roje S."/>
            <person name="Rose A."/>
            <person name="Stahlberg E."/>
            <person name="Terauchi A.M."/>
            <person name="Yang P."/>
            <person name="Ball S."/>
            <person name="Bowler C."/>
            <person name="Dieckmann C.L."/>
            <person name="Gladyshev V.N."/>
            <person name="Green P."/>
            <person name="Jorgensen R."/>
            <person name="Mayfield S."/>
            <person name="Mueller-Roeber B."/>
            <person name="Rajamani S."/>
            <person name="Sayre R.T."/>
            <person name="Brokstein P."/>
            <person name="Dubchak I."/>
            <person name="Goodstein D."/>
            <person name="Hornick L."/>
            <person name="Huang Y.W."/>
            <person name="Jhaveri J."/>
            <person name="Luo Y."/>
            <person name="Martinez D."/>
            <person name="Ngau W.C."/>
            <person name="Otillar B."/>
            <person name="Poliakov A."/>
            <person name="Porter A."/>
            <person name="Szajkowski L."/>
            <person name="Werner G."/>
            <person name="Zhou K."/>
            <person name="Grigoriev I.V."/>
            <person name="Rokhsar D.S."/>
            <person name="Grossman A.R."/>
        </authorList>
    </citation>
    <scope>NUCLEOTIDE SEQUENCE [LARGE SCALE GENOMIC DNA]</scope>
    <source>
        <strain evidence="3">CC-503</strain>
        <strain evidence="2">CC-503 cw92 mt+</strain>
    </source>
</reference>
<dbReference type="EMBL" id="CM008964">
    <property type="protein sequence ID" value="PNW84756.1"/>
    <property type="molecule type" value="Genomic_DNA"/>
</dbReference>
<evidence type="ECO:0000313" key="3">
    <source>
        <dbReference type="Proteomes" id="UP000006906"/>
    </source>
</evidence>
<evidence type="ECO:0008006" key="4">
    <source>
        <dbReference type="Google" id="ProtNLM"/>
    </source>
</evidence>
<organism evidence="2 3">
    <name type="scientific">Chlamydomonas reinhardtii</name>
    <name type="common">Chlamydomonas smithii</name>
    <dbReference type="NCBI Taxonomy" id="3055"/>
    <lineage>
        <taxon>Eukaryota</taxon>
        <taxon>Viridiplantae</taxon>
        <taxon>Chlorophyta</taxon>
        <taxon>core chlorophytes</taxon>
        <taxon>Chlorophyceae</taxon>
        <taxon>CS clade</taxon>
        <taxon>Chlamydomonadales</taxon>
        <taxon>Chlamydomonadaceae</taxon>
        <taxon>Chlamydomonas</taxon>
    </lineage>
</organism>
<dbReference type="OrthoDB" id="10336198at2759"/>
<name>A0A2K3DW46_CHLRE</name>
<proteinExistence type="predicted"/>
<dbReference type="AlphaFoldDB" id="A0A2K3DW46"/>
<dbReference type="SUPFAM" id="SSF143100">
    <property type="entry name" value="TTHA1013/TTHA0281-like"/>
    <property type="match status" value="1"/>
</dbReference>
<dbReference type="RefSeq" id="XP_042925756.1">
    <property type="nucleotide sequence ID" value="XM_043060626.1"/>
</dbReference>
<protein>
    <recommendedName>
        <fullName evidence="4">HicB-like antitoxin of toxin-antitoxin system domain-containing protein</fullName>
    </recommendedName>
</protein>
<gene>
    <name evidence="2" type="ORF">CHLRE_03g157450v5</name>
</gene>
<evidence type="ECO:0000313" key="2">
    <source>
        <dbReference type="EMBL" id="PNW84755.1"/>
    </source>
</evidence>
<keyword evidence="3" id="KW-1185">Reference proteome</keyword>
<dbReference type="KEGG" id="cre:CHLRE_03g157450v5"/>
<accession>A0A2K3DW46</accession>
<dbReference type="RefSeq" id="XP_042925755.1">
    <property type="nucleotide sequence ID" value="XM_043060627.1"/>
</dbReference>
<dbReference type="InterPro" id="IPR035069">
    <property type="entry name" value="TTHA1013/TTHA0281-like"/>
</dbReference>
<dbReference type="EMBL" id="CM008964">
    <property type="protein sequence ID" value="PNW84755.1"/>
    <property type="molecule type" value="Genomic_DNA"/>
</dbReference>